<keyword evidence="4" id="KW-0732">Signal</keyword>
<dbReference type="PRINTS" id="PR00776">
    <property type="entry name" value="HEMOGLOBNASE"/>
</dbReference>
<dbReference type="Pfam" id="PF01650">
    <property type="entry name" value="Peptidase_C13"/>
    <property type="match status" value="1"/>
</dbReference>
<dbReference type="AlphaFoldDB" id="A0A7S2XNH6"/>
<keyword evidence="3" id="KW-0337">GPI-anchor biosynthesis</keyword>
<proteinExistence type="inferred from homology"/>
<evidence type="ECO:0008006" key="7">
    <source>
        <dbReference type="Google" id="ProtNLM"/>
    </source>
</evidence>
<evidence type="ECO:0000313" key="6">
    <source>
        <dbReference type="EMBL" id="CAD9812672.1"/>
    </source>
</evidence>
<dbReference type="PANTHER" id="PTHR48067">
    <property type="entry name" value="GPI-ANCHOR TRANSAMIDASE"/>
    <property type="match status" value="1"/>
</dbReference>
<evidence type="ECO:0000256" key="5">
    <source>
        <dbReference type="SAM" id="MobiDB-lite"/>
    </source>
</evidence>
<name>A0A7S2XNH6_9STRA</name>
<reference evidence="6" key="1">
    <citation type="submission" date="2021-01" db="EMBL/GenBank/DDBJ databases">
        <authorList>
            <person name="Corre E."/>
            <person name="Pelletier E."/>
            <person name="Niang G."/>
            <person name="Scheremetjew M."/>
            <person name="Finn R."/>
            <person name="Kale V."/>
            <person name="Holt S."/>
            <person name="Cochrane G."/>
            <person name="Meng A."/>
            <person name="Brown T."/>
            <person name="Cohen L."/>
        </authorList>
    </citation>
    <scope>NUCLEOTIDE SEQUENCE</scope>
    <source>
        <strain evidence="6">CCMP2084</strain>
    </source>
</reference>
<evidence type="ECO:0000256" key="1">
    <source>
        <dbReference type="ARBA" id="ARBA00004687"/>
    </source>
</evidence>
<dbReference type="GO" id="GO:0006506">
    <property type="term" value="P:GPI anchor biosynthetic process"/>
    <property type="evidence" value="ECO:0007669"/>
    <property type="project" value="UniProtKB-UniPathway"/>
</dbReference>
<dbReference type="GO" id="GO:0003923">
    <property type="term" value="F:GPI-anchor transamidase activity"/>
    <property type="evidence" value="ECO:0007669"/>
    <property type="project" value="InterPro"/>
</dbReference>
<evidence type="ECO:0000256" key="4">
    <source>
        <dbReference type="ARBA" id="ARBA00022729"/>
    </source>
</evidence>
<dbReference type="GO" id="GO:0042765">
    <property type="term" value="C:GPI-anchor transamidase complex"/>
    <property type="evidence" value="ECO:0007669"/>
    <property type="project" value="InterPro"/>
</dbReference>
<evidence type="ECO:0000256" key="3">
    <source>
        <dbReference type="ARBA" id="ARBA00022502"/>
    </source>
</evidence>
<feature type="compositionally biased region" description="Polar residues" evidence="5">
    <location>
        <begin position="391"/>
        <end position="420"/>
    </location>
</feature>
<gene>
    <name evidence="6" type="ORF">ASEP1449_LOCUS4497</name>
</gene>
<feature type="region of interest" description="Disordered" evidence="5">
    <location>
        <begin position="391"/>
        <end position="431"/>
    </location>
</feature>
<dbReference type="InterPro" id="IPR028361">
    <property type="entry name" value="GPI_transamidase"/>
</dbReference>
<dbReference type="PANTHER" id="PTHR48067:SF1">
    <property type="entry name" value="GPI-ANCHOR TRANSAMIDASE"/>
    <property type="match status" value="1"/>
</dbReference>
<comment type="similarity">
    <text evidence="2">Belongs to the peptidase C13 family.</text>
</comment>
<protein>
    <recommendedName>
        <fullName evidence="7">GPI-anchor transamidase</fullName>
    </recommendedName>
</protein>
<dbReference type="GO" id="GO:0006508">
    <property type="term" value="P:proteolysis"/>
    <property type="evidence" value="ECO:0007669"/>
    <property type="project" value="InterPro"/>
</dbReference>
<comment type="pathway">
    <text evidence="1">Glycolipid biosynthesis; glycosylphosphatidylinositol-anchor biosynthesis.</text>
</comment>
<organism evidence="6">
    <name type="scientific">Attheya septentrionalis</name>
    <dbReference type="NCBI Taxonomy" id="420275"/>
    <lineage>
        <taxon>Eukaryota</taxon>
        <taxon>Sar</taxon>
        <taxon>Stramenopiles</taxon>
        <taxon>Ochrophyta</taxon>
        <taxon>Bacillariophyta</taxon>
        <taxon>Coscinodiscophyceae</taxon>
        <taxon>Chaetocerotophycidae</taxon>
        <taxon>Chaetocerotales</taxon>
        <taxon>Attheyaceae</taxon>
        <taxon>Attheya</taxon>
    </lineage>
</organism>
<dbReference type="EMBL" id="HBHQ01006684">
    <property type="protein sequence ID" value="CAD9812672.1"/>
    <property type="molecule type" value="Transcribed_RNA"/>
</dbReference>
<dbReference type="GO" id="GO:0016255">
    <property type="term" value="P:attachment of GPI anchor to protein"/>
    <property type="evidence" value="ECO:0007669"/>
    <property type="project" value="InterPro"/>
</dbReference>
<sequence>MAVRPWKVFRAGNVHMSRRRSRVVLWWALVVVVGLWHHVRLGAVAAAQTQTQQTTQQQQQQRHQRRTFLESNHTDNHAVIVSSSRYWFNYRHVSNALSIYDTIKRHGIPDENIILMLADDIPCNTRNPFKSHIFSSLPNSRQTHKPHSLYDDNIEIDYRGAEVTAEQFWRVLTGRHLPGDQESRKLHSTADSNVLIYLTGHGGDSFFKFQDLEEITSTDLSYMFRTMHDMGRYKELVFMSDTCQAFTLANEISTLNKNQNVYSVASSLKGENSYAHHSHSPQLGLSIIDRYTHHFNEYIQLHGGGNIHGMGLKEVLVDSMSFHKLGANVGWKDDGCERNMDQVALSDFMAMKEVKTGPPRPHITTKKPRQEDATFEILQSYDFGPHYYPNTNPEETPNSCSVVTNDDPNTFPTKHPQTTHTSEESRKGMSPSDPRFIAATLFLLCTVKVLSSIW</sequence>
<evidence type="ECO:0000256" key="2">
    <source>
        <dbReference type="ARBA" id="ARBA00009941"/>
    </source>
</evidence>
<dbReference type="UniPathway" id="UPA00196"/>
<accession>A0A7S2XNH6</accession>
<dbReference type="Gene3D" id="3.40.50.1460">
    <property type="match status" value="1"/>
</dbReference>
<dbReference type="InterPro" id="IPR001096">
    <property type="entry name" value="Peptidase_C13"/>
</dbReference>